<accession>A0AAE3LEL7</accession>
<dbReference type="Pfam" id="PF13240">
    <property type="entry name" value="Zn_Ribbon_1"/>
    <property type="match status" value="1"/>
</dbReference>
<dbReference type="EMBL" id="JAOPKD010000003">
    <property type="protein sequence ID" value="MCU4726497.1"/>
    <property type="molecule type" value="Genomic_DNA"/>
</dbReference>
<feature type="transmembrane region" description="Helical" evidence="1">
    <location>
        <begin position="115"/>
        <end position="138"/>
    </location>
</feature>
<dbReference type="Proteomes" id="UP001209746">
    <property type="component" value="Unassembled WGS sequence"/>
</dbReference>
<name>A0AAE3LEL7_9EURY</name>
<comment type="caution">
    <text evidence="4">The sequence shown here is derived from an EMBL/GenBank/DDBJ whole genome shotgun (WGS) entry which is preliminary data.</text>
</comment>
<organism evidence="4 6">
    <name type="scientific">Halapricum hydrolyticum</name>
    <dbReference type="NCBI Taxonomy" id="2979991"/>
    <lineage>
        <taxon>Archaea</taxon>
        <taxon>Methanobacteriati</taxon>
        <taxon>Methanobacteriota</taxon>
        <taxon>Stenosarchaea group</taxon>
        <taxon>Halobacteria</taxon>
        <taxon>Halobacteriales</taxon>
        <taxon>Haloarculaceae</taxon>
        <taxon>Halapricum</taxon>
    </lineage>
</organism>
<protein>
    <submittedName>
        <fullName evidence="4">Zinc-ribbon domain-containing protein</fullName>
    </submittedName>
</protein>
<feature type="domain" description="Zinc-ribbon" evidence="2">
    <location>
        <begin position="4"/>
        <end position="25"/>
    </location>
</feature>
<feature type="transmembrane region" description="Helical" evidence="1">
    <location>
        <begin position="158"/>
        <end position="179"/>
    </location>
</feature>
<evidence type="ECO:0000256" key="1">
    <source>
        <dbReference type="SAM" id="Phobius"/>
    </source>
</evidence>
<dbReference type="RefSeq" id="WP_315909144.1">
    <property type="nucleotide sequence ID" value="NZ_JAOPKC010000010.1"/>
</dbReference>
<sequence>MVPYCPSCGEELAEDASFCSNCGAEIEDASSSTEEFEAQSGSIEPDDDVEGWKQYLPQSWRIGITGVVFGLLIGFLVAWALAEIGGSGIGFLIGLIGGTLYLWQKRTATGAIGSGLYVSALIMILVPILFYGGMLANVDEDPQTAEEVGMAIGGVMGLVIWGFVFFLLAIVVAAIGYFFKKREKKKLNAA</sequence>
<evidence type="ECO:0000313" key="5">
    <source>
        <dbReference type="Proteomes" id="UP001208186"/>
    </source>
</evidence>
<proteinExistence type="predicted"/>
<keyword evidence="1" id="KW-0812">Transmembrane</keyword>
<evidence type="ECO:0000313" key="4">
    <source>
        <dbReference type="EMBL" id="MCU4726497.1"/>
    </source>
</evidence>
<feature type="transmembrane region" description="Helical" evidence="1">
    <location>
        <begin position="62"/>
        <end position="81"/>
    </location>
</feature>
<dbReference type="AlphaFoldDB" id="A0AAE3LEL7"/>
<evidence type="ECO:0000313" key="3">
    <source>
        <dbReference type="EMBL" id="MCU4718390.1"/>
    </source>
</evidence>
<dbReference type="Proteomes" id="UP001208186">
    <property type="component" value="Unassembled WGS sequence"/>
</dbReference>
<reference evidence="4" key="1">
    <citation type="submission" date="2023-02" db="EMBL/GenBank/DDBJ databases">
        <title>Enrichment on poylsaccharides allowed isolation of novel metabolic and taxonomic groups of Haloarchaea.</title>
        <authorList>
            <person name="Sorokin D.Y."/>
            <person name="Elcheninov A.G."/>
            <person name="Khizhniak T.V."/>
            <person name="Kolganova T.V."/>
            <person name="Kublanov I.V."/>
        </authorList>
    </citation>
    <scope>NUCLEOTIDE SEQUENCE</scope>
    <source>
        <strain evidence="3 5">HArc-curdl5-1</strain>
        <strain evidence="4">HArc-curdl7</strain>
    </source>
</reference>
<evidence type="ECO:0000313" key="6">
    <source>
        <dbReference type="Proteomes" id="UP001209746"/>
    </source>
</evidence>
<gene>
    <name evidence="4" type="ORF">OB914_05900</name>
    <name evidence="3" type="ORF">OB916_09990</name>
</gene>
<keyword evidence="1" id="KW-0472">Membrane</keyword>
<keyword evidence="5" id="KW-1185">Reference proteome</keyword>
<dbReference type="InterPro" id="IPR026870">
    <property type="entry name" value="Zinc_ribbon_dom"/>
</dbReference>
<dbReference type="EMBL" id="JAOPKC010000010">
    <property type="protein sequence ID" value="MCU4718390.1"/>
    <property type="molecule type" value="Genomic_DNA"/>
</dbReference>
<evidence type="ECO:0000259" key="2">
    <source>
        <dbReference type="Pfam" id="PF13240"/>
    </source>
</evidence>
<keyword evidence="1" id="KW-1133">Transmembrane helix</keyword>
<feature type="transmembrane region" description="Helical" evidence="1">
    <location>
        <begin position="87"/>
        <end position="103"/>
    </location>
</feature>